<protein>
    <recommendedName>
        <fullName evidence="3">DUF1569 domain-containing protein</fullName>
    </recommendedName>
</protein>
<dbReference type="SUPFAM" id="SSF109854">
    <property type="entry name" value="DinB/YfiT-like putative metalloenzymes"/>
    <property type="match status" value="1"/>
</dbReference>
<dbReference type="RefSeq" id="WP_075834129.1">
    <property type="nucleotide sequence ID" value="NZ_MSTI01000110.1"/>
</dbReference>
<dbReference type="AlphaFoldDB" id="A0A1U7NWA9"/>
<name>A0A1U7NWA9_9DEIO</name>
<accession>A0A1U7NWA9</accession>
<comment type="caution">
    <text evidence="1">The sequence shown here is derived from an EMBL/GenBank/DDBJ whole genome shotgun (WGS) entry which is preliminary data.</text>
</comment>
<keyword evidence="2" id="KW-1185">Reference proteome</keyword>
<dbReference type="Pfam" id="PF07606">
    <property type="entry name" value="DUF1569"/>
    <property type="match status" value="1"/>
</dbReference>
<organism evidence="1 2">
    <name type="scientific">Deinococcus marmoris</name>
    <dbReference type="NCBI Taxonomy" id="249408"/>
    <lineage>
        <taxon>Bacteria</taxon>
        <taxon>Thermotogati</taxon>
        <taxon>Deinococcota</taxon>
        <taxon>Deinococci</taxon>
        <taxon>Deinococcales</taxon>
        <taxon>Deinococcaceae</taxon>
        <taxon>Deinococcus</taxon>
    </lineage>
</organism>
<dbReference type="Proteomes" id="UP000186607">
    <property type="component" value="Unassembled WGS sequence"/>
</dbReference>
<evidence type="ECO:0008006" key="3">
    <source>
        <dbReference type="Google" id="ProtNLM"/>
    </source>
</evidence>
<reference evidence="1 2" key="1">
    <citation type="submission" date="2017-01" db="EMBL/GenBank/DDBJ databases">
        <title>Genome Analysis of Deinococcus marmoris KOPRI26562.</title>
        <authorList>
            <person name="Kim J.H."/>
            <person name="Oh H.-M."/>
        </authorList>
    </citation>
    <scope>NUCLEOTIDE SEQUENCE [LARGE SCALE GENOMIC DNA]</scope>
    <source>
        <strain evidence="1 2">KOPRI26562</strain>
    </source>
</reference>
<dbReference type="EMBL" id="MSTI01000110">
    <property type="protein sequence ID" value="OLV17187.1"/>
    <property type="molecule type" value="Genomic_DNA"/>
</dbReference>
<dbReference type="OrthoDB" id="2599194at2"/>
<gene>
    <name evidence="1" type="ORF">BOO71_0009601</name>
</gene>
<dbReference type="InterPro" id="IPR034660">
    <property type="entry name" value="DinB/YfiT-like"/>
</dbReference>
<proteinExistence type="predicted"/>
<sequence length="157" mass="18173">MLKGKRAKYETHLFQTGSYHELLGRLDHLSPASQRRWGQMDVAQMLAHVALNLERAMSDKPVTQTVLGRIFGPFVKRKILAEGLSKNTPTAPSYKISDEHQFQREQQAAQTQLQRFFEGAERGATRQPHPFFGRMTPHEWARLQYLHLDHHLKQFGV</sequence>
<evidence type="ECO:0000313" key="2">
    <source>
        <dbReference type="Proteomes" id="UP000186607"/>
    </source>
</evidence>
<dbReference type="STRING" id="249408.BOO71_0009601"/>
<dbReference type="InterPro" id="IPR011463">
    <property type="entry name" value="DUF1569"/>
</dbReference>
<dbReference type="Gene3D" id="1.20.120.450">
    <property type="entry name" value="dinb family like domain"/>
    <property type="match status" value="1"/>
</dbReference>
<evidence type="ECO:0000313" key="1">
    <source>
        <dbReference type="EMBL" id="OLV17187.1"/>
    </source>
</evidence>